<evidence type="ECO:0000256" key="1">
    <source>
        <dbReference type="SAM" id="Phobius"/>
    </source>
</evidence>
<dbReference type="RefSeq" id="WP_091145511.1">
    <property type="nucleotide sequence ID" value="NZ_FNAI01000002.1"/>
</dbReference>
<name>A0A1G6WCI3_9SPHI</name>
<keyword evidence="1" id="KW-0472">Membrane</keyword>
<keyword evidence="1" id="KW-1133">Transmembrane helix</keyword>
<sequence length="70" mass="8396">MTPLIFFLIALLSVSALLIVGIAFFSILKFIKKRYYPNWKFPDYVSVGYAEYLYHKFIKNDLEAWQKKQR</sequence>
<proteinExistence type="predicted"/>
<feature type="transmembrane region" description="Helical" evidence="1">
    <location>
        <begin position="6"/>
        <end position="31"/>
    </location>
</feature>
<dbReference type="Proteomes" id="UP000199072">
    <property type="component" value="Unassembled WGS sequence"/>
</dbReference>
<accession>A0A1G6WCI3</accession>
<dbReference type="AlphaFoldDB" id="A0A1G6WCI3"/>
<dbReference type="OrthoDB" id="799787at2"/>
<gene>
    <name evidence="2" type="ORF">SAMN05216464_102129</name>
</gene>
<reference evidence="2 3" key="1">
    <citation type="submission" date="2016-10" db="EMBL/GenBank/DDBJ databases">
        <authorList>
            <person name="de Groot N.N."/>
        </authorList>
    </citation>
    <scope>NUCLEOTIDE SEQUENCE [LARGE SCALE GENOMIC DNA]</scope>
    <source>
        <strain evidence="2 3">47C3B</strain>
    </source>
</reference>
<keyword evidence="1" id="KW-0812">Transmembrane</keyword>
<keyword evidence="3" id="KW-1185">Reference proteome</keyword>
<protein>
    <submittedName>
        <fullName evidence="2">Uncharacterized protein</fullName>
    </submittedName>
</protein>
<dbReference type="EMBL" id="FNAI01000002">
    <property type="protein sequence ID" value="SDD63393.1"/>
    <property type="molecule type" value="Genomic_DNA"/>
</dbReference>
<dbReference type="STRING" id="1391627.SAMN05216464_102129"/>
<evidence type="ECO:0000313" key="3">
    <source>
        <dbReference type="Proteomes" id="UP000199072"/>
    </source>
</evidence>
<evidence type="ECO:0000313" key="2">
    <source>
        <dbReference type="EMBL" id="SDD63393.1"/>
    </source>
</evidence>
<organism evidence="2 3">
    <name type="scientific">Mucilaginibacter pineti</name>
    <dbReference type="NCBI Taxonomy" id="1391627"/>
    <lineage>
        <taxon>Bacteria</taxon>
        <taxon>Pseudomonadati</taxon>
        <taxon>Bacteroidota</taxon>
        <taxon>Sphingobacteriia</taxon>
        <taxon>Sphingobacteriales</taxon>
        <taxon>Sphingobacteriaceae</taxon>
        <taxon>Mucilaginibacter</taxon>
    </lineage>
</organism>